<name>A0A919RMQ3_9ACTN</name>
<evidence type="ECO:0000313" key="2">
    <source>
        <dbReference type="Proteomes" id="UP000606172"/>
    </source>
</evidence>
<dbReference type="InterPro" id="IPR008949">
    <property type="entry name" value="Isoprenoid_synthase_dom_sf"/>
</dbReference>
<keyword evidence="2" id="KW-1185">Reference proteome</keyword>
<dbReference type="Proteomes" id="UP000606172">
    <property type="component" value="Unassembled WGS sequence"/>
</dbReference>
<dbReference type="RefSeq" id="WP_204029723.1">
    <property type="nucleotide sequence ID" value="NZ_BOOW01000031.1"/>
</dbReference>
<comment type="caution">
    <text evidence="1">The sequence shown here is derived from an EMBL/GenBank/DDBJ whole genome shotgun (WGS) entry which is preliminary data.</text>
</comment>
<organism evidence="1 2">
    <name type="scientific">Sinosporangium siamense</name>
    <dbReference type="NCBI Taxonomy" id="1367973"/>
    <lineage>
        <taxon>Bacteria</taxon>
        <taxon>Bacillati</taxon>
        <taxon>Actinomycetota</taxon>
        <taxon>Actinomycetes</taxon>
        <taxon>Streptosporangiales</taxon>
        <taxon>Streptosporangiaceae</taxon>
        <taxon>Sinosporangium</taxon>
    </lineage>
</organism>
<gene>
    <name evidence="1" type="ORF">Ssi02_50700</name>
</gene>
<accession>A0A919RMQ3</accession>
<dbReference type="Gene3D" id="1.10.600.10">
    <property type="entry name" value="Farnesyl Diphosphate Synthase"/>
    <property type="match status" value="1"/>
</dbReference>
<protein>
    <recommendedName>
        <fullName evidence="3">Terpene synthase</fullName>
    </recommendedName>
</protein>
<evidence type="ECO:0000313" key="1">
    <source>
        <dbReference type="EMBL" id="GII94839.1"/>
    </source>
</evidence>
<dbReference type="SUPFAM" id="SSF48576">
    <property type="entry name" value="Terpenoid synthases"/>
    <property type="match status" value="1"/>
</dbReference>
<dbReference type="EMBL" id="BOOW01000031">
    <property type="protein sequence ID" value="GII94839.1"/>
    <property type="molecule type" value="Genomic_DNA"/>
</dbReference>
<dbReference type="Pfam" id="PF19086">
    <property type="entry name" value="Terpene_syn_C_2"/>
    <property type="match status" value="1"/>
</dbReference>
<evidence type="ECO:0008006" key="3">
    <source>
        <dbReference type="Google" id="ProtNLM"/>
    </source>
</evidence>
<dbReference type="AlphaFoldDB" id="A0A919RMQ3"/>
<proteinExistence type="predicted"/>
<sequence length="301" mass="33751">MRNTTGLQTEWSSREVGRICATAGKIQRSLLKCTAAYPRLYEQPMFDAGLHSILASASALGAPSLDADRLMLANKAAVWLFGLDWRVDQQAGSADEVTDIVRRCRRTAAGSTRAEGDDLTRFLADIRDELAASPTFELLREAWLEALDRLLSAMRTEWMWRTAHTQNGTRLPSLPQYLDNSDNTGFVFVIVSHWISTCEPPSPALIPRVLDVADAVQRVIRLLNDQGTYERELLSGDLNALILDSRDAVAEALAHHTDKARDLLTALRQDHQDHADLANYMERQMEFTTGFYQLTDFWGEA</sequence>
<reference evidence="1" key="1">
    <citation type="submission" date="2021-01" db="EMBL/GenBank/DDBJ databases">
        <title>Whole genome shotgun sequence of Sinosporangium siamense NBRC 109515.</title>
        <authorList>
            <person name="Komaki H."/>
            <person name="Tamura T."/>
        </authorList>
    </citation>
    <scope>NUCLEOTIDE SEQUENCE</scope>
    <source>
        <strain evidence="1">NBRC 109515</strain>
    </source>
</reference>